<keyword evidence="5" id="KW-0472">Membrane</keyword>
<keyword evidence="8" id="KW-1185">Reference proteome</keyword>
<evidence type="ECO:0000256" key="5">
    <source>
        <dbReference type="ARBA" id="ARBA00023136"/>
    </source>
</evidence>
<evidence type="ECO:0000313" key="7">
    <source>
        <dbReference type="EMBL" id="KAG2176888.1"/>
    </source>
</evidence>
<gene>
    <name evidence="7" type="ORF">INT43_007542</name>
</gene>
<comment type="similarity">
    <text evidence="2">Belongs to the SAM50/omp85 family.</text>
</comment>
<dbReference type="EMBL" id="JAEPQZ010000009">
    <property type="protein sequence ID" value="KAG2176888.1"/>
    <property type="molecule type" value="Genomic_DNA"/>
</dbReference>
<dbReference type="Pfam" id="PF01103">
    <property type="entry name" value="Omp85"/>
    <property type="match status" value="1"/>
</dbReference>
<feature type="domain" description="Bacterial surface antigen (D15)" evidence="6">
    <location>
        <begin position="112"/>
        <end position="437"/>
    </location>
</feature>
<sequence>NFLHSDTPLHVNSLRVLGSGSTRSSFLNRLTASIFQASTLEEVINSVQDASGKLRRLDIFSDIQVSLDTAADTTDAVDIVLKLKEKGKTVISTTADISNDEANLNGNFVLRNLFGGAETFGTTVEFGNRNKAAFKSFLSTPVGGSPDTKLSAHVSGRLRDNSVVAAYEEFNRNVGVKLKGISNHGFHELGYDVLWRDTIVKTGASSLIKGDAGQSFKTAITHSFVRDRRDSPILPTEGHFVSMYHELAGVVGSKSDSNYFKKQIAVQQHLQLLKPTITESGQSVPRLVLSGCLRGGLLYNLNDNEPHISDRFVLGGPTSVRGFKIGGIGPRDGDDAVGGEAYWAAGVSAVTPIPGMLDLPLKAHAFVNAGNLIKWKKGTSYEDTRDAMLMNPRVSYGVGVIFHHPAARVEANFCFPVQFFGGDLEQAGVQFGFGVNFL</sequence>
<dbReference type="GO" id="GO:0045040">
    <property type="term" value="P:protein insertion into mitochondrial outer membrane"/>
    <property type="evidence" value="ECO:0007669"/>
    <property type="project" value="TreeGrafter"/>
</dbReference>
<evidence type="ECO:0000313" key="8">
    <source>
        <dbReference type="Proteomes" id="UP000654370"/>
    </source>
</evidence>
<reference evidence="7" key="1">
    <citation type="submission" date="2020-12" db="EMBL/GenBank/DDBJ databases">
        <title>Metabolic potential, ecology and presence of endohyphal bacteria is reflected in genomic diversity of Mucoromycotina.</title>
        <authorList>
            <person name="Muszewska A."/>
            <person name="Okrasinska A."/>
            <person name="Steczkiewicz K."/>
            <person name="Drgas O."/>
            <person name="Orlowska M."/>
            <person name="Perlinska-Lenart U."/>
            <person name="Aleksandrzak-Piekarczyk T."/>
            <person name="Szatraj K."/>
            <person name="Zielenkiewicz U."/>
            <person name="Pilsyk S."/>
            <person name="Malc E."/>
            <person name="Mieczkowski P."/>
            <person name="Kruszewska J.S."/>
            <person name="Biernat P."/>
            <person name="Pawlowska J."/>
        </authorList>
    </citation>
    <scope>NUCLEOTIDE SEQUENCE</scope>
    <source>
        <strain evidence="7">WA0000067209</strain>
    </source>
</reference>
<evidence type="ECO:0000256" key="4">
    <source>
        <dbReference type="ARBA" id="ARBA00022692"/>
    </source>
</evidence>
<evidence type="ECO:0000256" key="2">
    <source>
        <dbReference type="ARBA" id="ARBA00010913"/>
    </source>
</evidence>
<protein>
    <recommendedName>
        <fullName evidence="6">Bacterial surface antigen (D15) domain-containing protein</fullName>
    </recommendedName>
</protein>
<dbReference type="Gene3D" id="2.40.160.50">
    <property type="entry name" value="membrane protein fhac: a member of the omp85/tpsb transporter family"/>
    <property type="match status" value="1"/>
</dbReference>
<dbReference type="InterPro" id="IPR039910">
    <property type="entry name" value="D15-like"/>
</dbReference>
<accession>A0A8H7UEF1</accession>
<keyword evidence="4" id="KW-0812">Transmembrane</keyword>
<evidence type="ECO:0000259" key="6">
    <source>
        <dbReference type="Pfam" id="PF01103"/>
    </source>
</evidence>
<dbReference type="InterPro" id="IPR000184">
    <property type="entry name" value="Bac_surfAg_D15"/>
</dbReference>
<name>A0A8H7UEF1_MORIS</name>
<dbReference type="GO" id="GO:0005741">
    <property type="term" value="C:mitochondrial outer membrane"/>
    <property type="evidence" value="ECO:0007669"/>
    <property type="project" value="UniProtKB-SubCell"/>
</dbReference>
<dbReference type="AlphaFoldDB" id="A0A8H7UEF1"/>
<organism evidence="7 8">
    <name type="scientific">Mortierella isabellina</name>
    <name type="common">Filamentous fungus</name>
    <name type="synonym">Umbelopsis isabellina</name>
    <dbReference type="NCBI Taxonomy" id="91625"/>
    <lineage>
        <taxon>Eukaryota</taxon>
        <taxon>Fungi</taxon>
        <taxon>Fungi incertae sedis</taxon>
        <taxon>Mucoromycota</taxon>
        <taxon>Mucoromycotina</taxon>
        <taxon>Umbelopsidomycetes</taxon>
        <taxon>Umbelopsidales</taxon>
        <taxon>Umbelopsidaceae</taxon>
        <taxon>Umbelopsis</taxon>
    </lineage>
</organism>
<dbReference type="Proteomes" id="UP000654370">
    <property type="component" value="Unassembled WGS sequence"/>
</dbReference>
<comment type="caution">
    <text evidence="7">The sequence shown here is derived from an EMBL/GenBank/DDBJ whole genome shotgun (WGS) entry which is preliminary data.</text>
</comment>
<dbReference type="PANTHER" id="PTHR12815">
    <property type="entry name" value="SORTING AND ASSEMBLY MACHINERY SAMM50 PROTEIN FAMILY MEMBER"/>
    <property type="match status" value="1"/>
</dbReference>
<keyword evidence="3" id="KW-1134">Transmembrane beta strand</keyword>
<comment type="subcellular location">
    <subcellularLocation>
        <location evidence="1">Mitochondrion outer membrane</location>
        <topology evidence="1">Multi-pass membrane protein</topology>
    </subcellularLocation>
</comment>
<dbReference type="PANTHER" id="PTHR12815:SF18">
    <property type="entry name" value="SORTING AND ASSEMBLY MACHINERY COMPONENT 50 HOMOLOG"/>
    <property type="match status" value="1"/>
</dbReference>
<evidence type="ECO:0000256" key="3">
    <source>
        <dbReference type="ARBA" id="ARBA00022452"/>
    </source>
</evidence>
<evidence type="ECO:0000256" key="1">
    <source>
        <dbReference type="ARBA" id="ARBA00004374"/>
    </source>
</evidence>
<feature type="non-terminal residue" evidence="7">
    <location>
        <position position="1"/>
    </location>
</feature>
<proteinExistence type="inferred from homology"/>
<dbReference type="OrthoDB" id="1724197at2759"/>